<dbReference type="InterPro" id="IPR017907">
    <property type="entry name" value="Znf_RING_CS"/>
</dbReference>
<dbReference type="InterPro" id="IPR000571">
    <property type="entry name" value="Znf_CCCH"/>
</dbReference>
<dbReference type="EC" id="2.3.2.27" evidence="2"/>
<keyword evidence="8 9" id="KW-0862">Zinc</keyword>
<feature type="region of interest" description="Disordered" evidence="10">
    <location>
        <begin position="35"/>
        <end position="64"/>
    </location>
</feature>
<dbReference type="InterPro" id="IPR013083">
    <property type="entry name" value="Znf_RING/FYVE/PHD"/>
</dbReference>
<keyword evidence="14" id="KW-1185">Reference proteome</keyword>
<dbReference type="InterPro" id="IPR045072">
    <property type="entry name" value="MKRN-like"/>
</dbReference>
<accession>A0AAN7ZHQ6</accession>
<evidence type="ECO:0000256" key="5">
    <source>
        <dbReference type="ARBA" id="ARBA00022737"/>
    </source>
</evidence>
<feature type="compositionally biased region" description="Low complexity" evidence="10">
    <location>
        <begin position="45"/>
        <end position="62"/>
    </location>
</feature>
<dbReference type="Gene3D" id="3.30.40.10">
    <property type="entry name" value="Zinc/RING finger domain, C3HC4 (zinc finger)"/>
    <property type="match status" value="1"/>
</dbReference>
<evidence type="ECO:0000256" key="10">
    <source>
        <dbReference type="SAM" id="MobiDB-lite"/>
    </source>
</evidence>
<dbReference type="GO" id="GO:0061630">
    <property type="term" value="F:ubiquitin protein ligase activity"/>
    <property type="evidence" value="ECO:0007669"/>
    <property type="project" value="UniProtKB-EC"/>
</dbReference>
<dbReference type="SMART" id="SM00356">
    <property type="entry name" value="ZnF_C3H1"/>
    <property type="match status" value="1"/>
</dbReference>
<evidence type="ECO:0000256" key="6">
    <source>
        <dbReference type="ARBA" id="ARBA00022771"/>
    </source>
</evidence>
<dbReference type="PROSITE" id="PS00518">
    <property type="entry name" value="ZF_RING_1"/>
    <property type="match status" value="1"/>
</dbReference>
<dbReference type="Pfam" id="PF13639">
    <property type="entry name" value="zf-RING_2"/>
    <property type="match status" value="1"/>
</dbReference>
<keyword evidence="6 9" id="KW-0863">Zinc-finger</keyword>
<gene>
    <name evidence="13" type="ORF">RI129_011920</name>
</gene>
<evidence type="ECO:0000256" key="9">
    <source>
        <dbReference type="PROSITE-ProRule" id="PRU00723"/>
    </source>
</evidence>
<dbReference type="GO" id="GO:0008270">
    <property type="term" value="F:zinc ion binding"/>
    <property type="evidence" value="ECO:0007669"/>
    <property type="project" value="UniProtKB-KW"/>
</dbReference>
<evidence type="ECO:0000313" key="13">
    <source>
        <dbReference type="EMBL" id="KAK5639428.1"/>
    </source>
</evidence>
<keyword evidence="3" id="KW-0808">Transferase</keyword>
<evidence type="ECO:0000313" key="14">
    <source>
        <dbReference type="Proteomes" id="UP001329430"/>
    </source>
</evidence>
<evidence type="ECO:0000256" key="4">
    <source>
        <dbReference type="ARBA" id="ARBA00022723"/>
    </source>
</evidence>
<dbReference type="PROSITE" id="PS50089">
    <property type="entry name" value="ZF_RING_2"/>
    <property type="match status" value="1"/>
</dbReference>
<dbReference type="AlphaFoldDB" id="A0AAN7ZHQ6"/>
<evidence type="ECO:0000259" key="11">
    <source>
        <dbReference type="PROSITE" id="PS50089"/>
    </source>
</evidence>
<comment type="caution">
    <text evidence="13">The sequence shown here is derived from an EMBL/GenBank/DDBJ whole genome shotgun (WGS) entry which is preliminary data.</text>
</comment>
<dbReference type="EMBL" id="JAVRBK010000009">
    <property type="protein sequence ID" value="KAK5639428.1"/>
    <property type="molecule type" value="Genomic_DNA"/>
</dbReference>
<evidence type="ECO:0000256" key="3">
    <source>
        <dbReference type="ARBA" id="ARBA00022679"/>
    </source>
</evidence>
<protein>
    <recommendedName>
        <fullName evidence="2">RING-type E3 ubiquitin transferase</fullName>
        <ecNumber evidence="2">2.3.2.27</ecNumber>
    </recommendedName>
</protein>
<evidence type="ECO:0000256" key="1">
    <source>
        <dbReference type="ARBA" id="ARBA00000900"/>
    </source>
</evidence>
<proteinExistence type="predicted"/>
<dbReference type="PROSITE" id="PS50103">
    <property type="entry name" value="ZF_C3H1"/>
    <property type="match status" value="1"/>
</dbReference>
<dbReference type="GO" id="GO:0000209">
    <property type="term" value="P:protein polyubiquitination"/>
    <property type="evidence" value="ECO:0007669"/>
    <property type="project" value="InterPro"/>
</dbReference>
<feature type="domain" description="RING-type" evidence="11">
    <location>
        <begin position="66"/>
        <end position="119"/>
    </location>
</feature>
<dbReference type="SMART" id="SM00184">
    <property type="entry name" value="RING"/>
    <property type="match status" value="1"/>
</dbReference>
<keyword evidence="4 9" id="KW-0479">Metal-binding</keyword>
<feature type="domain" description="C3H1-type" evidence="12">
    <location>
        <begin position="149"/>
        <end position="177"/>
    </location>
</feature>
<organism evidence="13 14">
    <name type="scientific">Pyrocoelia pectoralis</name>
    <dbReference type="NCBI Taxonomy" id="417401"/>
    <lineage>
        <taxon>Eukaryota</taxon>
        <taxon>Metazoa</taxon>
        <taxon>Ecdysozoa</taxon>
        <taxon>Arthropoda</taxon>
        <taxon>Hexapoda</taxon>
        <taxon>Insecta</taxon>
        <taxon>Pterygota</taxon>
        <taxon>Neoptera</taxon>
        <taxon>Endopterygota</taxon>
        <taxon>Coleoptera</taxon>
        <taxon>Polyphaga</taxon>
        <taxon>Elateriformia</taxon>
        <taxon>Elateroidea</taxon>
        <taxon>Lampyridae</taxon>
        <taxon>Lampyrinae</taxon>
        <taxon>Pyrocoelia</taxon>
    </lineage>
</organism>
<dbReference type="SUPFAM" id="SSF57850">
    <property type="entry name" value="RING/U-box"/>
    <property type="match status" value="1"/>
</dbReference>
<evidence type="ECO:0000256" key="7">
    <source>
        <dbReference type="ARBA" id="ARBA00022786"/>
    </source>
</evidence>
<keyword evidence="7" id="KW-0833">Ubl conjugation pathway</keyword>
<dbReference type="InterPro" id="IPR001841">
    <property type="entry name" value="Znf_RING"/>
</dbReference>
<dbReference type="Proteomes" id="UP001329430">
    <property type="component" value="Chromosome 9"/>
</dbReference>
<evidence type="ECO:0000256" key="8">
    <source>
        <dbReference type="ARBA" id="ARBA00022833"/>
    </source>
</evidence>
<reference evidence="13 14" key="1">
    <citation type="journal article" date="2024" name="Insects">
        <title>An Improved Chromosome-Level Genome Assembly of the Firefly Pyrocoelia pectoralis.</title>
        <authorList>
            <person name="Fu X."/>
            <person name="Meyer-Rochow V.B."/>
            <person name="Ballantyne L."/>
            <person name="Zhu X."/>
        </authorList>
    </citation>
    <scope>NUCLEOTIDE SEQUENCE [LARGE SCALE GENOMIC DNA]</scope>
    <source>
        <strain evidence="13">XCY_ONT2</strain>
    </source>
</reference>
<comment type="catalytic activity">
    <reaction evidence="1">
        <text>S-ubiquitinyl-[E2 ubiquitin-conjugating enzyme]-L-cysteine + [acceptor protein]-L-lysine = [E2 ubiquitin-conjugating enzyme]-L-cysteine + N(6)-ubiquitinyl-[acceptor protein]-L-lysine.</text>
        <dbReference type="EC" id="2.3.2.27"/>
    </reaction>
</comment>
<dbReference type="FunFam" id="3.30.40.10:FF:000117">
    <property type="entry name" value="Probable E3 ubiquitin-protein ligase makorin-1"/>
    <property type="match status" value="1"/>
</dbReference>
<name>A0AAN7ZHQ6_9COLE</name>
<dbReference type="PANTHER" id="PTHR11224">
    <property type="entry name" value="MAKORIN-RELATED"/>
    <property type="match status" value="1"/>
</dbReference>
<evidence type="ECO:0000256" key="2">
    <source>
        <dbReference type="ARBA" id="ARBA00012483"/>
    </source>
</evidence>
<feature type="zinc finger region" description="C3H1-type" evidence="9">
    <location>
        <begin position="149"/>
        <end position="177"/>
    </location>
</feature>
<evidence type="ECO:0000259" key="12">
    <source>
        <dbReference type="PROSITE" id="PS50103"/>
    </source>
</evidence>
<sequence>MQSGHCEMLPYCQYTHDGDVCDVCNRKVLHPTDEEQRKRHRQECQPPSGSGSISAQASQSSGDKSCGICFETVVEKESFDRRFGILNRCNHVFCLSCIRKWRQARSFENRVVKSCPSCRVPSEFVCPSSYWVETKEEKDRLIKCYKQVLANKPCKYFKQGRGECPFGNKCFYLHALPDGTRTDVGPPRRRPRPARDNRVLGFDLDQMMLLDARDFDLAWLHSLTEEFEDLVAFFSDPEDSDGIDFEIIFQRD</sequence>
<dbReference type="PANTHER" id="PTHR11224:SF10">
    <property type="entry name" value="IP09428P-RELATED"/>
    <property type="match status" value="1"/>
</dbReference>
<keyword evidence="5" id="KW-0677">Repeat</keyword>